<evidence type="ECO:0000313" key="2">
    <source>
        <dbReference type="EMBL" id="VVC92391.1"/>
    </source>
</evidence>
<proteinExistence type="predicted"/>
<feature type="signal peptide" evidence="1">
    <location>
        <begin position="1"/>
        <end position="21"/>
    </location>
</feature>
<dbReference type="EMBL" id="FZQP02001304">
    <property type="protein sequence ID" value="VVC92391.1"/>
    <property type="molecule type" value="Genomic_DNA"/>
</dbReference>
<dbReference type="OrthoDB" id="7274000at2759"/>
<name>A0A5E4Q4X3_9NEOP</name>
<organism evidence="2 3">
    <name type="scientific">Leptidea sinapis</name>
    <dbReference type="NCBI Taxonomy" id="189913"/>
    <lineage>
        <taxon>Eukaryota</taxon>
        <taxon>Metazoa</taxon>
        <taxon>Ecdysozoa</taxon>
        <taxon>Arthropoda</taxon>
        <taxon>Hexapoda</taxon>
        <taxon>Insecta</taxon>
        <taxon>Pterygota</taxon>
        <taxon>Neoptera</taxon>
        <taxon>Endopterygota</taxon>
        <taxon>Lepidoptera</taxon>
        <taxon>Glossata</taxon>
        <taxon>Ditrysia</taxon>
        <taxon>Papilionoidea</taxon>
        <taxon>Pieridae</taxon>
        <taxon>Dismorphiinae</taxon>
        <taxon>Leptidea</taxon>
    </lineage>
</organism>
<dbReference type="Proteomes" id="UP000324832">
    <property type="component" value="Unassembled WGS sequence"/>
</dbReference>
<dbReference type="Pfam" id="PF15868">
    <property type="entry name" value="MBF2"/>
    <property type="match status" value="1"/>
</dbReference>
<reference evidence="2 3" key="1">
    <citation type="submission" date="2017-07" db="EMBL/GenBank/DDBJ databases">
        <authorList>
            <person name="Talla V."/>
            <person name="Backstrom N."/>
        </authorList>
    </citation>
    <scope>NUCLEOTIDE SEQUENCE [LARGE SCALE GENOMIC DNA]</scope>
</reference>
<keyword evidence="1" id="KW-0732">Signal</keyword>
<dbReference type="AlphaFoldDB" id="A0A5E4Q4X3"/>
<keyword evidence="3" id="KW-1185">Reference proteome</keyword>
<gene>
    <name evidence="2" type="ORF">LSINAPIS_LOCUS4855</name>
</gene>
<evidence type="ECO:0000256" key="1">
    <source>
        <dbReference type="SAM" id="SignalP"/>
    </source>
</evidence>
<dbReference type="InterPro" id="IPR031734">
    <property type="entry name" value="MBF2"/>
</dbReference>
<feature type="chain" id="PRO_5023132116" evidence="1">
    <location>
        <begin position="22"/>
        <end position="109"/>
    </location>
</feature>
<sequence length="109" mass="11731">MYSRLAILVLPLFVAVTLTNSESLTVGTTINGSLVHMEQVSLSSIPLKTRTKSVFYNGQVPIKGITVLDLDKSKASVKITAGGIGSTYVNLKLKSERGDGLNYQIQIFA</sequence>
<evidence type="ECO:0000313" key="3">
    <source>
        <dbReference type="Proteomes" id="UP000324832"/>
    </source>
</evidence>
<protein>
    <submittedName>
        <fullName evidence="2">Uncharacterized protein</fullName>
    </submittedName>
</protein>
<accession>A0A5E4Q4X3</accession>